<evidence type="ECO:0000313" key="2">
    <source>
        <dbReference type="Proteomes" id="UP000188605"/>
    </source>
</evidence>
<dbReference type="EMBL" id="LJDB01000078">
    <property type="protein sequence ID" value="ONI38788.1"/>
    <property type="molecule type" value="Genomic_DNA"/>
</dbReference>
<dbReference type="Proteomes" id="UP000188605">
    <property type="component" value="Unassembled WGS sequence"/>
</dbReference>
<evidence type="ECO:0000313" key="1">
    <source>
        <dbReference type="EMBL" id="ONI38788.1"/>
    </source>
</evidence>
<proteinExistence type="predicted"/>
<name>A0ACC8X9B7_9FIRM</name>
<keyword evidence="2" id="KW-1185">Reference proteome</keyword>
<sequence length="682" mass="81037">MIFKSELEDALSKWYKARTGRDLDLQNPQTFNEKIQWCKLYDTDSLKTKLTDKYEVRRWVADKIGREYLVDIFGVYEDWNEIIFDNLPQQFVIKTTHGCNQNIIVQDKNTFDKNKAKIQIEKWLNFNYYQQSIEMQYKDIKPRIMIEQYLQNINNQLYSYQFWCFNGKVEYVVFQENKFNNSNPILFNRNWEKQDFINNYNEQNCEIEKPDNLDKIISIAELLSEDFTFVSVDLYRLTNGTIKFDKMDFAPYSGVYKWHNVDNNFKIGQLFNIEPLKNKLTSQYNNSKVIFFTPVYNAMSTIERAYKSLVNQTDKNWIWHVVDDASTDGTYELLQRWLNEDDRIILHRNRVNNVVDEGNDIVDIGLMYNDIDYLAVLDSDDEYTSDFIRECKNYALANNLDIVTGGREDIHYDINANPTIRVSEKNFLILTKSEKEKNFVNYLGYMSTYWGKLFKTKNFKKIDRSNLIHQHINSHDIAFSLELFYQSNNIGILSKVFYKYYSYPTSKVRTWRKWKIDAYIRIYSLTEKYLLRCNPIISEINKKAIQFFDLGCIIMAVKLLFKSNLTDYEKQKEILKIGESEYIKDVIADESFDDWCNKVTDQKDTKKMCFTLIKDWMLEQTAVADDIVLKFCEIGQLFCASMSDEEGWLKFRILHANALTELGNNMIEKGEKEIQEIESMLS</sequence>
<gene>
    <name evidence="1" type="ORF">AN396_09900</name>
</gene>
<reference evidence="1" key="1">
    <citation type="submission" date="2016-08" db="EMBL/GenBank/DDBJ databases">
        <authorList>
            <person name="Ngugi D.K."/>
            <person name="Miyake S."/>
            <person name="Stingl U."/>
        </authorList>
    </citation>
    <scope>NUCLEOTIDE SEQUENCE</scope>
    <source>
        <strain evidence="1">SCG-B11WGA-EpuloA1</strain>
    </source>
</reference>
<organism evidence="1 2">
    <name type="scientific">Candidatus Epulonipiscium fishelsonii</name>
    <dbReference type="NCBI Taxonomy" id="77094"/>
    <lineage>
        <taxon>Bacteria</taxon>
        <taxon>Bacillati</taxon>
        <taxon>Bacillota</taxon>
        <taxon>Clostridia</taxon>
        <taxon>Lachnospirales</taxon>
        <taxon>Lachnospiraceae</taxon>
        <taxon>Candidatus Epulonipiscium</taxon>
    </lineage>
</organism>
<accession>A0ACC8X9B7</accession>
<comment type="caution">
    <text evidence="1">The sequence shown here is derived from an EMBL/GenBank/DDBJ whole genome shotgun (WGS) entry which is preliminary data.</text>
</comment>
<protein>
    <submittedName>
        <fullName evidence="1">Uncharacterized protein</fullName>
    </submittedName>
</protein>